<feature type="chain" id="PRO_5045832478" evidence="2">
    <location>
        <begin position="21"/>
        <end position="56"/>
    </location>
</feature>
<organism evidence="3 4">
    <name type="scientific">Pseudomonas taiwanensis</name>
    <dbReference type="NCBI Taxonomy" id="470150"/>
    <lineage>
        <taxon>Bacteria</taxon>
        <taxon>Pseudomonadati</taxon>
        <taxon>Pseudomonadota</taxon>
        <taxon>Gammaproteobacteria</taxon>
        <taxon>Pseudomonadales</taxon>
        <taxon>Pseudomonadaceae</taxon>
        <taxon>Pseudomonas</taxon>
    </lineage>
</organism>
<proteinExistence type="predicted"/>
<evidence type="ECO:0000256" key="2">
    <source>
        <dbReference type="SAM" id="SignalP"/>
    </source>
</evidence>
<dbReference type="RefSeq" id="WP_186598986.1">
    <property type="nucleotide sequence ID" value="NZ_JABWRS010000019.1"/>
</dbReference>
<feature type="compositionally biased region" description="Polar residues" evidence="1">
    <location>
        <begin position="32"/>
        <end position="42"/>
    </location>
</feature>
<evidence type="ECO:0000313" key="4">
    <source>
        <dbReference type="Proteomes" id="UP000628086"/>
    </source>
</evidence>
<comment type="caution">
    <text evidence="3">The sequence shown here is derived from an EMBL/GenBank/DDBJ whole genome shotgun (WGS) entry which is preliminary data.</text>
</comment>
<gene>
    <name evidence="3" type="ORF">HU747_20735</name>
</gene>
<protein>
    <submittedName>
        <fullName evidence="3">Uncharacterized protein</fullName>
    </submittedName>
</protein>
<reference evidence="3 4" key="1">
    <citation type="journal article" date="2020" name="Microorganisms">
        <title>Reliable Identification of Environmental Pseudomonas Isolates Using the rpoD Gene.</title>
        <authorList>
            <consortium name="The Broad Institute Genome Sequencing Platform"/>
            <person name="Girard L."/>
            <person name="Lood C."/>
            <person name="Rokni-Zadeh H."/>
            <person name="van Noort V."/>
            <person name="Lavigne R."/>
            <person name="De Mot R."/>
        </authorList>
    </citation>
    <scope>NUCLEOTIDE SEQUENCE [LARGE SCALE GENOMIC DNA]</scope>
    <source>
        <strain evidence="3 4">RW7P2</strain>
    </source>
</reference>
<evidence type="ECO:0000256" key="1">
    <source>
        <dbReference type="SAM" id="MobiDB-lite"/>
    </source>
</evidence>
<dbReference type="Proteomes" id="UP000628086">
    <property type="component" value="Unassembled WGS sequence"/>
</dbReference>
<feature type="signal peptide" evidence="2">
    <location>
        <begin position="1"/>
        <end position="20"/>
    </location>
</feature>
<accession>A0ABR6VC37</accession>
<keyword evidence="2" id="KW-0732">Signal</keyword>
<dbReference type="EMBL" id="JABWRS010000019">
    <property type="protein sequence ID" value="MBC3478017.1"/>
    <property type="molecule type" value="Genomic_DNA"/>
</dbReference>
<feature type="compositionally biased region" description="Basic and acidic residues" evidence="1">
    <location>
        <begin position="43"/>
        <end position="56"/>
    </location>
</feature>
<sequence>MIRKILFSVILSLVAVSAYALPSTEQGTTIAKLSDNQSSKSTQCEDKDRFSDQHHI</sequence>
<keyword evidence="4" id="KW-1185">Reference proteome</keyword>
<name>A0ABR6VC37_9PSED</name>
<feature type="region of interest" description="Disordered" evidence="1">
    <location>
        <begin position="32"/>
        <end position="56"/>
    </location>
</feature>
<evidence type="ECO:0000313" key="3">
    <source>
        <dbReference type="EMBL" id="MBC3478017.1"/>
    </source>
</evidence>